<reference evidence="27" key="3">
    <citation type="submission" date="2025-08" db="UniProtKB">
        <authorList>
            <consortium name="Ensembl"/>
        </authorList>
    </citation>
    <scope>IDENTIFICATION</scope>
</reference>
<dbReference type="InterPro" id="IPR005408">
    <property type="entry name" value="2pore_dom_K_chnl_TWIK"/>
</dbReference>
<dbReference type="PANTHER" id="PTHR11003">
    <property type="entry name" value="POTASSIUM CHANNEL, SUBFAMILY K"/>
    <property type="match status" value="1"/>
</dbReference>
<reference evidence="28" key="1">
    <citation type="journal article" date="2014" name="PLoS ONE">
        <title>The genome and linkage map of the northern pike (Esox lucius): conserved synteny revealed between the salmonid sister group and the Neoteleostei.</title>
        <authorList>
            <person name="Rondeau E.B."/>
            <person name="Minkley D.R."/>
            <person name="Leong J.S."/>
            <person name="Messmer A.M."/>
            <person name="Jantzen J.R."/>
            <person name="von Schalburg K.R."/>
            <person name="Lemon C."/>
            <person name="Bird N.H."/>
            <person name="Koop B.F."/>
        </authorList>
    </citation>
    <scope>NUCLEOTIDE SEQUENCE</scope>
</reference>
<evidence type="ECO:0000256" key="24">
    <source>
        <dbReference type="SAM" id="MobiDB-lite"/>
    </source>
</evidence>
<feature type="domain" description="Potassium channel" evidence="26">
    <location>
        <begin position="93"/>
        <end position="153"/>
    </location>
</feature>
<keyword evidence="14 21" id="KW-0406">Ion transport</keyword>
<dbReference type="RefSeq" id="XP_010890262.1">
    <property type="nucleotide sequence ID" value="XM_010891960.5"/>
</dbReference>
<dbReference type="GO" id="GO:0030322">
    <property type="term" value="P:stabilization of membrane potential"/>
    <property type="evidence" value="ECO:0007669"/>
    <property type="project" value="TreeGrafter"/>
</dbReference>
<keyword evidence="16" id="KW-1015">Disulfide bond</keyword>
<comment type="subunit">
    <text evidence="5">Homodimer; disulfide-linked.</text>
</comment>
<evidence type="ECO:0000256" key="19">
    <source>
        <dbReference type="ARBA" id="ARBA00023303"/>
    </source>
</evidence>
<keyword evidence="7 21" id="KW-0633">Potassium transport</keyword>
<evidence type="ECO:0000256" key="11">
    <source>
        <dbReference type="ARBA" id="ARBA00022826"/>
    </source>
</evidence>
<keyword evidence="19 23" id="KW-0407">Ion channel</keyword>
<reference evidence="27" key="4">
    <citation type="submission" date="2025-09" db="UniProtKB">
        <authorList>
            <consortium name="Ensembl"/>
        </authorList>
    </citation>
    <scope>IDENTIFICATION</scope>
</reference>
<dbReference type="GO" id="GO:0005886">
    <property type="term" value="C:plasma membrane"/>
    <property type="evidence" value="ECO:0007669"/>
    <property type="project" value="TreeGrafter"/>
</dbReference>
<evidence type="ECO:0000256" key="8">
    <source>
        <dbReference type="ARBA" id="ARBA00022692"/>
    </source>
</evidence>
<dbReference type="PRINTS" id="PR01586">
    <property type="entry name" value="TWIKCHANNEL"/>
</dbReference>
<keyword evidence="12 21" id="KW-0630">Potassium</keyword>
<evidence type="ECO:0000256" key="13">
    <source>
        <dbReference type="ARBA" id="ARBA00022989"/>
    </source>
</evidence>
<reference evidence="27" key="2">
    <citation type="submission" date="2020-02" db="EMBL/GenBank/DDBJ databases">
        <title>Esox lucius (northern pike) genome, fEsoLuc1, primary haplotype.</title>
        <authorList>
            <person name="Myers G."/>
            <person name="Karagic N."/>
            <person name="Meyer A."/>
            <person name="Pippel M."/>
            <person name="Reichard M."/>
            <person name="Winkler S."/>
            <person name="Tracey A."/>
            <person name="Sims Y."/>
            <person name="Howe K."/>
            <person name="Rhie A."/>
            <person name="Formenti G."/>
            <person name="Durbin R."/>
            <person name="Fedrigo O."/>
            <person name="Jarvis E.D."/>
        </authorList>
    </citation>
    <scope>NUCLEOTIDE SEQUENCE [LARGE SCALE GENOMIC DNA]</scope>
</reference>
<dbReference type="FunFam" id="1.10.287.70:FF:000119">
    <property type="entry name" value="Potassium channel subfamily K member"/>
    <property type="match status" value="1"/>
</dbReference>
<evidence type="ECO:0000256" key="9">
    <source>
        <dbReference type="ARBA" id="ARBA00022723"/>
    </source>
</evidence>
<organism evidence="27 28">
    <name type="scientific">Esox lucius</name>
    <name type="common">Northern pike</name>
    <dbReference type="NCBI Taxonomy" id="8010"/>
    <lineage>
        <taxon>Eukaryota</taxon>
        <taxon>Metazoa</taxon>
        <taxon>Chordata</taxon>
        <taxon>Craniata</taxon>
        <taxon>Vertebrata</taxon>
        <taxon>Euteleostomi</taxon>
        <taxon>Actinopterygii</taxon>
        <taxon>Neopterygii</taxon>
        <taxon>Teleostei</taxon>
        <taxon>Protacanthopterygii</taxon>
        <taxon>Esociformes</taxon>
        <taxon>Esocidae</taxon>
        <taxon>Esox</taxon>
    </lineage>
</organism>
<dbReference type="GO" id="GO:0022841">
    <property type="term" value="F:potassium ion leak channel activity"/>
    <property type="evidence" value="ECO:0007669"/>
    <property type="project" value="TreeGrafter"/>
</dbReference>
<keyword evidence="15 21" id="KW-0472">Membrane</keyword>
<comment type="catalytic activity">
    <reaction evidence="20">
        <text>K(+)(in) = K(+)(out)</text>
        <dbReference type="Rhea" id="RHEA:29463"/>
        <dbReference type="ChEBI" id="CHEBI:29103"/>
    </reaction>
</comment>
<evidence type="ECO:0000256" key="18">
    <source>
        <dbReference type="ARBA" id="ARBA00023228"/>
    </source>
</evidence>
<dbReference type="KEGG" id="els:105023067"/>
<evidence type="ECO:0000256" key="7">
    <source>
        <dbReference type="ARBA" id="ARBA00022538"/>
    </source>
</evidence>
<dbReference type="OrthoDB" id="297496at2759"/>
<evidence type="ECO:0000256" key="15">
    <source>
        <dbReference type="ARBA" id="ARBA00023136"/>
    </source>
</evidence>
<comment type="similarity">
    <text evidence="4 23">Belongs to the two pore domain potassium channel (TC 1.A.1.8) family.</text>
</comment>
<evidence type="ECO:0000256" key="20">
    <source>
        <dbReference type="ARBA" id="ARBA00034430"/>
    </source>
</evidence>
<accession>A0A3P8Y811</accession>
<protein>
    <recommendedName>
        <fullName evidence="21">Potassium channel subfamily K member</fullName>
    </recommendedName>
</protein>
<dbReference type="InParanoid" id="A0A3P8Y811"/>
<evidence type="ECO:0000256" key="21">
    <source>
        <dbReference type="PIRNR" id="PIRNR038061"/>
    </source>
</evidence>
<feature type="domain" description="Potassium channel" evidence="26">
    <location>
        <begin position="188"/>
        <end position="266"/>
    </location>
</feature>
<dbReference type="GO" id="GO:0005765">
    <property type="term" value="C:lysosomal membrane"/>
    <property type="evidence" value="ECO:0007669"/>
    <property type="project" value="UniProtKB-SubCell"/>
</dbReference>
<evidence type="ECO:0000313" key="28">
    <source>
        <dbReference type="Proteomes" id="UP000265140"/>
    </source>
</evidence>
<evidence type="ECO:0000256" key="25">
    <source>
        <dbReference type="SAM" id="Phobius"/>
    </source>
</evidence>
<dbReference type="Proteomes" id="UP000265140">
    <property type="component" value="Chromosome 1"/>
</dbReference>
<keyword evidence="28" id="KW-1185">Reference proteome</keyword>
<evidence type="ECO:0000256" key="14">
    <source>
        <dbReference type="ARBA" id="ARBA00023065"/>
    </source>
</evidence>
<proteinExistence type="inferred from homology"/>
<feature type="transmembrane region" description="Helical" evidence="25">
    <location>
        <begin position="174"/>
        <end position="199"/>
    </location>
</feature>
<evidence type="ECO:0000256" key="10">
    <source>
        <dbReference type="ARBA" id="ARBA00022753"/>
    </source>
</evidence>
<dbReference type="InterPro" id="IPR003092">
    <property type="entry name" value="2pore_dom_K_chnl_TASK"/>
</dbReference>
<dbReference type="InterPro" id="IPR003280">
    <property type="entry name" value="2pore_dom_K_chnl"/>
</dbReference>
<keyword evidence="13 25" id="KW-1133">Transmembrane helix</keyword>
<evidence type="ECO:0000256" key="23">
    <source>
        <dbReference type="RuleBase" id="RU003857"/>
    </source>
</evidence>
<evidence type="ECO:0000256" key="22">
    <source>
        <dbReference type="PIRSR" id="PIRSR038061-1"/>
    </source>
</evidence>
<dbReference type="Bgee" id="ENSELUG00000012465">
    <property type="expression patterns" value="Expressed in ovary and 14 other cell types or tissues"/>
</dbReference>
<comment type="subcellular location">
    <subcellularLocation>
        <location evidence="2">Endosome membrane</location>
        <topology evidence="2">Multi-pass membrane protein</topology>
    </subcellularLocation>
    <subcellularLocation>
        <location evidence="3">Late endosome membrane</location>
    </subcellularLocation>
    <subcellularLocation>
        <location evidence="1">Lysosome membrane</location>
        <topology evidence="1">Multi-pass membrane protein</topology>
    </subcellularLocation>
</comment>
<keyword evidence="11 21" id="KW-0631">Potassium channel</keyword>
<dbReference type="STRING" id="8010.ENSELUP00000012190"/>
<sequence length="324" mass="36213">MTINTLKREMSSGYKSWILLTGFILFYITYLMLGALVFSTIERPVEDTLKTDIKALKEEFLNQSCVNATSLDNFLERVLQANKYGISVLPNSSASSNWDLASSLFFANTLVTTVGYGHTTPLSDTGKAFSIFYALVGVPFTMLVLTACVQRLMHLVTYGPIGVCRRRMGLDPRTATAVHFAVLLLLVVLGFFVVPAVVFSQIEDTWSFLDAVYFCFISLCTIGLGDYVPGEQPSQRFRALYKISVMVYLFLGLMMMYLVLRSFHRMADLHGLTAFFQLPHCDEDAEDREPIVKAGSEDQNENDLNASAKPLDPTSKSSYNAIQR</sequence>
<keyword evidence="10" id="KW-0967">Endosome</keyword>
<keyword evidence="8 23" id="KW-0812">Transmembrane</keyword>
<evidence type="ECO:0000259" key="26">
    <source>
        <dbReference type="Pfam" id="PF07885"/>
    </source>
</evidence>
<evidence type="ECO:0000256" key="1">
    <source>
        <dbReference type="ARBA" id="ARBA00004155"/>
    </source>
</evidence>
<dbReference type="PRINTS" id="PR01333">
    <property type="entry name" value="2POREKCHANEL"/>
</dbReference>
<dbReference type="GO" id="GO:0015271">
    <property type="term" value="F:outward rectifier potassium channel activity"/>
    <property type="evidence" value="ECO:0007669"/>
    <property type="project" value="TreeGrafter"/>
</dbReference>
<evidence type="ECO:0000256" key="3">
    <source>
        <dbReference type="ARBA" id="ARBA00004414"/>
    </source>
</evidence>
<dbReference type="PRINTS" id="PR01587">
    <property type="entry name" value="TWIK2CHANNEL"/>
</dbReference>
<name>A0A3P8Y811_ESOLU</name>
<evidence type="ECO:0000256" key="2">
    <source>
        <dbReference type="ARBA" id="ARBA00004337"/>
    </source>
</evidence>
<evidence type="ECO:0000256" key="16">
    <source>
        <dbReference type="ARBA" id="ARBA00023157"/>
    </source>
</evidence>
<dbReference type="PANTHER" id="PTHR11003:SF28">
    <property type="entry name" value="POTASSIUM CHANNEL SUBFAMILY K MEMBER 6"/>
    <property type="match status" value="1"/>
</dbReference>
<evidence type="ECO:0000313" key="27">
    <source>
        <dbReference type="Ensembl" id="ENSELUP00000012190.1"/>
    </source>
</evidence>
<evidence type="ECO:0000256" key="6">
    <source>
        <dbReference type="ARBA" id="ARBA00022448"/>
    </source>
</evidence>
<evidence type="ECO:0000256" key="5">
    <source>
        <dbReference type="ARBA" id="ARBA00011748"/>
    </source>
</evidence>
<dbReference type="InterPro" id="IPR005409">
    <property type="entry name" value="2pore_dom_K_chnl_TWIK2"/>
</dbReference>
<dbReference type="Pfam" id="PF07885">
    <property type="entry name" value="Ion_trans_2"/>
    <property type="match status" value="2"/>
</dbReference>
<dbReference type="Ensembl" id="ENSELUT00000020433.3">
    <property type="protein sequence ID" value="ENSELUP00000012190.1"/>
    <property type="gene ID" value="ENSELUG00000012465.3"/>
</dbReference>
<feature type="transmembrane region" description="Helical" evidence="25">
    <location>
        <begin position="17"/>
        <end position="41"/>
    </location>
</feature>
<keyword evidence="6 21" id="KW-0813">Transport</keyword>
<feature type="transmembrane region" description="Helical" evidence="25">
    <location>
        <begin position="131"/>
        <end position="153"/>
    </location>
</feature>
<dbReference type="GO" id="GO:0046872">
    <property type="term" value="F:metal ion binding"/>
    <property type="evidence" value="ECO:0007669"/>
    <property type="project" value="UniProtKB-KW"/>
</dbReference>
<dbReference type="GeneID" id="105023067"/>
<dbReference type="GO" id="GO:0031902">
    <property type="term" value="C:late endosome membrane"/>
    <property type="evidence" value="ECO:0007669"/>
    <property type="project" value="UniProtKB-SubCell"/>
</dbReference>
<dbReference type="InterPro" id="IPR013099">
    <property type="entry name" value="K_chnl_dom"/>
</dbReference>
<dbReference type="Gene3D" id="1.10.287.70">
    <property type="match status" value="1"/>
</dbReference>
<feature type="glycosylation site" description="N-linked (GlcNAc...) asparagine" evidence="22">
    <location>
        <position position="91"/>
    </location>
</feature>
<evidence type="ECO:0000256" key="17">
    <source>
        <dbReference type="ARBA" id="ARBA00023180"/>
    </source>
</evidence>
<dbReference type="GeneTree" id="ENSGT00940000160509"/>
<dbReference type="OMA" id="IERPMED"/>
<evidence type="ECO:0000256" key="12">
    <source>
        <dbReference type="ARBA" id="ARBA00022958"/>
    </source>
</evidence>
<evidence type="ECO:0000256" key="4">
    <source>
        <dbReference type="ARBA" id="ARBA00006666"/>
    </source>
</evidence>
<dbReference type="SUPFAM" id="SSF81324">
    <property type="entry name" value="Voltage-gated potassium channels"/>
    <property type="match status" value="2"/>
</dbReference>
<dbReference type="CTD" id="9424"/>
<feature type="compositionally biased region" description="Polar residues" evidence="24">
    <location>
        <begin position="314"/>
        <end position="324"/>
    </location>
</feature>
<gene>
    <name evidence="27" type="primary">KCNK6</name>
</gene>
<keyword evidence="18" id="KW-0458">Lysosome</keyword>
<dbReference type="AlphaFoldDB" id="A0A3P8Y811"/>
<keyword evidence="17" id="KW-0325">Glycoprotein</keyword>
<dbReference type="PIRSF" id="PIRSF038061">
    <property type="entry name" value="K_channel_subfamily_K_type"/>
    <property type="match status" value="1"/>
</dbReference>
<feature type="transmembrane region" description="Helical" evidence="25">
    <location>
        <begin position="211"/>
        <end position="228"/>
    </location>
</feature>
<keyword evidence="9" id="KW-0479">Metal-binding</keyword>
<feature type="transmembrane region" description="Helical" evidence="25">
    <location>
        <begin position="240"/>
        <end position="260"/>
    </location>
</feature>
<feature type="region of interest" description="Disordered" evidence="24">
    <location>
        <begin position="287"/>
        <end position="324"/>
    </location>
</feature>